<organism evidence="1 2">
    <name type="scientific">Bacillus cereus (strain VD014)</name>
    <dbReference type="NCBI Taxonomy" id="1053223"/>
    <lineage>
        <taxon>Bacteria</taxon>
        <taxon>Bacillati</taxon>
        <taxon>Bacillota</taxon>
        <taxon>Bacilli</taxon>
        <taxon>Bacillales</taxon>
        <taxon>Bacillaceae</taxon>
        <taxon>Bacillus</taxon>
        <taxon>Bacillus cereus group</taxon>
    </lineage>
</organism>
<sequence length="60" mass="7159">MMTNRNQDIKSMKGKIPNWVIAEKLGVHENTIIRWLRSDLSIERKQRIITVIKEIKKEKV</sequence>
<proteinExistence type="predicted"/>
<protein>
    <submittedName>
        <fullName evidence="1">Uncharacterized protein</fullName>
    </submittedName>
</protein>
<gene>
    <name evidence="1" type="ORF">IIA_04901</name>
</gene>
<name>A0A9W5K3R7_BACC8</name>
<evidence type="ECO:0000313" key="2">
    <source>
        <dbReference type="Proteomes" id="UP000006607"/>
    </source>
</evidence>
<dbReference type="Proteomes" id="UP000006607">
    <property type="component" value="Unassembled WGS sequence"/>
</dbReference>
<dbReference type="EMBL" id="AHER01000044">
    <property type="protein sequence ID" value="EJR16205.1"/>
    <property type="molecule type" value="Genomic_DNA"/>
</dbReference>
<accession>A0A9W5K3R7</accession>
<comment type="caution">
    <text evidence="1">The sequence shown here is derived from an EMBL/GenBank/DDBJ whole genome shotgun (WGS) entry which is preliminary data.</text>
</comment>
<dbReference type="AlphaFoldDB" id="A0A9W5K3R7"/>
<dbReference type="RefSeq" id="WP_000988922.1">
    <property type="nucleotide sequence ID" value="NZ_JH792025.1"/>
</dbReference>
<evidence type="ECO:0000313" key="1">
    <source>
        <dbReference type="EMBL" id="EJR16205.1"/>
    </source>
</evidence>
<reference evidence="1" key="1">
    <citation type="submission" date="2012-04" db="EMBL/GenBank/DDBJ databases">
        <title>The Genome Sequence of Bacillus cereus VD014.</title>
        <authorList>
            <consortium name="The Broad Institute Genome Sequencing Platform"/>
            <consortium name="The Broad Institute Genome Sequencing Center for Infectious Disease"/>
            <person name="Feldgarden M."/>
            <person name="Van der Auwera G.A."/>
            <person name="Mahillon J."/>
            <person name="Duprez V."/>
            <person name="Timmery S."/>
            <person name="Mattelet C."/>
            <person name="Dierick K."/>
            <person name="Sun M."/>
            <person name="Yu Z."/>
            <person name="Zhu L."/>
            <person name="Hu X."/>
            <person name="Shank E.B."/>
            <person name="Swiecicka I."/>
            <person name="Hansen B.M."/>
            <person name="Andrup L."/>
            <person name="Young S.K."/>
            <person name="Zeng Q."/>
            <person name="Gargeya S."/>
            <person name="Fitzgerald M."/>
            <person name="Haas B."/>
            <person name="Abouelleil A."/>
            <person name="Alvarado L."/>
            <person name="Arachchi H.M."/>
            <person name="Berlin A."/>
            <person name="Chapman S.B."/>
            <person name="Goldberg J."/>
            <person name="Griggs A."/>
            <person name="Gujja S."/>
            <person name="Hansen M."/>
            <person name="Howarth C."/>
            <person name="Imamovic A."/>
            <person name="Larimer J."/>
            <person name="McCowen C."/>
            <person name="Montmayeur A."/>
            <person name="Murphy C."/>
            <person name="Neiman D."/>
            <person name="Pearson M."/>
            <person name="Priest M."/>
            <person name="Roberts A."/>
            <person name="Saif S."/>
            <person name="Shea T."/>
            <person name="Sisk P."/>
            <person name="Sykes S."/>
            <person name="Wortman J."/>
            <person name="Nusbaum C."/>
            <person name="Birren B."/>
        </authorList>
    </citation>
    <scope>NUCLEOTIDE SEQUENCE</scope>
    <source>
        <strain evidence="1">VD014</strain>
    </source>
</reference>